<dbReference type="NCBIfam" id="TIGR00663">
    <property type="entry name" value="dnan"/>
    <property type="match status" value="1"/>
</dbReference>
<evidence type="ECO:0000256" key="5">
    <source>
        <dbReference type="ARBA" id="ARBA00022679"/>
    </source>
</evidence>
<feature type="domain" description="DNA polymerase III beta sliding clamp N-terminal" evidence="11">
    <location>
        <begin position="17"/>
        <end position="126"/>
    </location>
</feature>
<comment type="function">
    <text evidence="10">Confers DNA tethering and processivity to DNA polymerases and other proteins. Acts as a clamp, forming a ring around DNA (a reaction catalyzed by the clamp-loading complex) which diffuses in an ATP-independent manner freely and bidirectionally along dsDNA. Initially characterized for its ability to contact the catalytic subunit of DNA polymerase III (Pol III), a complex, multichain enzyme responsible for most of the replicative synthesis in bacteria; Pol III exhibits 3'-5' exonuclease proofreading activity. The beta chain is required for initiation of replication as well as for processivity of DNA replication.</text>
</comment>
<evidence type="ECO:0000259" key="13">
    <source>
        <dbReference type="Pfam" id="PF02768"/>
    </source>
</evidence>
<dbReference type="SUPFAM" id="SSF55979">
    <property type="entry name" value="DNA clamp"/>
    <property type="match status" value="3"/>
</dbReference>
<dbReference type="InterPro" id="IPR001001">
    <property type="entry name" value="DNA_polIII_beta"/>
</dbReference>
<comment type="similarity">
    <text evidence="2 10">Belongs to the beta sliding clamp family.</text>
</comment>
<dbReference type="InterPro" id="IPR022637">
    <property type="entry name" value="DNA_polIII_beta_cen"/>
</dbReference>
<evidence type="ECO:0000256" key="4">
    <source>
        <dbReference type="ARBA" id="ARBA00022490"/>
    </source>
</evidence>
<dbReference type="PANTHER" id="PTHR30478">
    <property type="entry name" value="DNA POLYMERASE III SUBUNIT BETA"/>
    <property type="match status" value="1"/>
</dbReference>
<reference evidence="15" key="1">
    <citation type="journal article" date="2019" name="Int. J. Syst. Evol. Microbiol.">
        <title>The Global Catalogue of Microorganisms (GCM) 10K type strain sequencing project: providing services to taxonomists for standard genome sequencing and annotation.</title>
        <authorList>
            <consortium name="The Broad Institute Genomics Platform"/>
            <consortium name="The Broad Institute Genome Sequencing Center for Infectious Disease"/>
            <person name="Wu L."/>
            <person name="Ma J."/>
        </authorList>
    </citation>
    <scope>NUCLEOTIDE SEQUENCE [LARGE SCALE GENOMIC DNA]</scope>
    <source>
        <strain evidence="15">KCTC 15012</strain>
    </source>
</reference>
<name>A0ABW5CDA3_9PROT</name>
<dbReference type="GO" id="GO:0003887">
    <property type="term" value="F:DNA-directed DNA polymerase activity"/>
    <property type="evidence" value="ECO:0007669"/>
    <property type="project" value="UniProtKB-EC"/>
</dbReference>
<evidence type="ECO:0000256" key="7">
    <source>
        <dbReference type="ARBA" id="ARBA00022705"/>
    </source>
</evidence>
<dbReference type="Pfam" id="PF02768">
    <property type="entry name" value="DNA_pol3_beta_3"/>
    <property type="match status" value="1"/>
</dbReference>
<keyword evidence="6 10" id="KW-0548">Nucleotidyltransferase</keyword>
<comment type="subcellular location">
    <subcellularLocation>
        <location evidence="1 10">Cytoplasm</location>
    </subcellularLocation>
</comment>
<evidence type="ECO:0000313" key="15">
    <source>
        <dbReference type="Proteomes" id="UP001597296"/>
    </source>
</evidence>
<evidence type="ECO:0000256" key="1">
    <source>
        <dbReference type="ARBA" id="ARBA00004496"/>
    </source>
</evidence>
<keyword evidence="9" id="KW-0238">DNA-binding</keyword>
<sequence length="374" mass="39883">MLIRANACVFHAAAVFAAAAIERRTTERVLTGIKLAAQDGRLTLTATDLDMEVNLDLDVEVEGSGVAVVDGHRLRRLLDAIRKADAGAVVSLTADAEGAVLSWGDGAGSNSTARLVDLGAEDFPSLAHKPTAEHQMPAGHLLDLLARVAPCVSTEETRYYLNGVYLHARAGRLAAAATDGHRLAVTSAPRPVAAGWPALILPSKAVGWITKALRRLDPEVEVTLAASDTKLALTWPGVRLVAKAIDGTFPDYGQVIPAGGMSCTVERAALLRALRLLAAFSERGGRHYVRLDIGENRVTLTASDHDEGNISTSIPTDYAGPKIVRAFQREYLQGMAMMLRSPFLTISGEDQSAPHRIESAADPDFLSILMPCRV</sequence>
<feature type="domain" description="DNA polymerase III beta sliding clamp C-terminal" evidence="13">
    <location>
        <begin position="255"/>
        <end position="373"/>
    </location>
</feature>
<evidence type="ECO:0000259" key="11">
    <source>
        <dbReference type="Pfam" id="PF00712"/>
    </source>
</evidence>
<dbReference type="Pfam" id="PF00712">
    <property type="entry name" value="DNA_pol3_beta"/>
    <property type="match status" value="1"/>
</dbReference>
<evidence type="ECO:0000313" key="14">
    <source>
        <dbReference type="EMBL" id="MFD2234802.1"/>
    </source>
</evidence>
<dbReference type="Gene3D" id="3.10.150.10">
    <property type="entry name" value="DNA Polymerase III, subunit A, domain 2"/>
    <property type="match status" value="1"/>
</dbReference>
<feature type="domain" description="DNA polymerase III beta sliding clamp central" evidence="12">
    <location>
        <begin position="139"/>
        <end position="251"/>
    </location>
</feature>
<evidence type="ECO:0000256" key="9">
    <source>
        <dbReference type="ARBA" id="ARBA00023125"/>
    </source>
</evidence>
<keyword evidence="7 10" id="KW-0235">DNA replication</keyword>
<dbReference type="InterPro" id="IPR022634">
    <property type="entry name" value="DNA_polIII_beta_N"/>
</dbReference>
<comment type="subunit">
    <text evidence="10">Forms a ring-shaped head-to-tail homodimer around DNA.</text>
</comment>
<evidence type="ECO:0000256" key="10">
    <source>
        <dbReference type="PIRNR" id="PIRNR000804"/>
    </source>
</evidence>
<dbReference type="InterPro" id="IPR046938">
    <property type="entry name" value="DNA_clamp_sf"/>
</dbReference>
<protein>
    <recommendedName>
        <fullName evidence="3 10">Beta sliding clamp</fullName>
    </recommendedName>
</protein>
<keyword evidence="8 10" id="KW-0239">DNA-directed DNA polymerase</keyword>
<dbReference type="PIRSF" id="PIRSF000804">
    <property type="entry name" value="DNA_pol_III_b"/>
    <property type="match status" value="1"/>
</dbReference>
<dbReference type="Pfam" id="PF02767">
    <property type="entry name" value="DNA_pol3_beta_2"/>
    <property type="match status" value="1"/>
</dbReference>
<dbReference type="SMART" id="SM00480">
    <property type="entry name" value="POL3Bc"/>
    <property type="match status" value="1"/>
</dbReference>
<evidence type="ECO:0000256" key="2">
    <source>
        <dbReference type="ARBA" id="ARBA00010752"/>
    </source>
</evidence>
<evidence type="ECO:0000256" key="3">
    <source>
        <dbReference type="ARBA" id="ARBA00021035"/>
    </source>
</evidence>
<keyword evidence="15" id="KW-1185">Reference proteome</keyword>
<dbReference type="Proteomes" id="UP001597296">
    <property type="component" value="Unassembled WGS sequence"/>
</dbReference>
<keyword evidence="5 10" id="KW-0808">Transferase</keyword>
<dbReference type="Gene3D" id="3.70.10.10">
    <property type="match status" value="1"/>
</dbReference>
<proteinExistence type="inferred from homology"/>
<dbReference type="CDD" id="cd00140">
    <property type="entry name" value="beta_clamp"/>
    <property type="match status" value="1"/>
</dbReference>
<gene>
    <name evidence="14" type="primary">dnaN</name>
    <name evidence="14" type="ORF">ACFSNB_13400</name>
</gene>
<evidence type="ECO:0000256" key="8">
    <source>
        <dbReference type="ARBA" id="ARBA00022932"/>
    </source>
</evidence>
<accession>A0ABW5CDA3</accession>
<dbReference type="EMBL" id="JBHUIY010000028">
    <property type="protein sequence ID" value="MFD2234802.1"/>
    <property type="molecule type" value="Genomic_DNA"/>
</dbReference>
<evidence type="ECO:0000259" key="12">
    <source>
        <dbReference type="Pfam" id="PF02767"/>
    </source>
</evidence>
<dbReference type="RefSeq" id="WP_377317379.1">
    <property type="nucleotide sequence ID" value="NZ_JBHUIY010000028.1"/>
</dbReference>
<dbReference type="InterPro" id="IPR022635">
    <property type="entry name" value="DNA_polIII_beta_C"/>
</dbReference>
<comment type="caution">
    <text evidence="14">The sequence shown here is derived from an EMBL/GenBank/DDBJ whole genome shotgun (WGS) entry which is preliminary data.</text>
</comment>
<dbReference type="PANTHER" id="PTHR30478:SF0">
    <property type="entry name" value="BETA SLIDING CLAMP"/>
    <property type="match status" value="1"/>
</dbReference>
<keyword evidence="4 10" id="KW-0963">Cytoplasm</keyword>
<organism evidence="14 15">
    <name type="scientific">Phaeospirillum tilakii</name>
    <dbReference type="NCBI Taxonomy" id="741673"/>
    <lineage>
        <taxon>Bacteria</taxon>
        <taxon>Pseudomonadati</taxon>
        <taxon>Pseudomonadota</taxon>
        <taxon>Alphaproteobacteria</taxon>
        <taxon>Rhodospirillales</taxon>
        <taxon>Rhodospirillaceae</taxon>
        <taxon>Phaeospirillum</taxon>
    </lineage>
</organism>
<evidence type="ECO:0000256" key="6">
    <source>
        <dbReference type="ARBA" id="ARBA00022695"/>
    </source>
</evidence>